<feature type="transmembrane region" description="Helical" evidence="8">
    <location>
        <begin position="109"/>
        <end position="129"/>
    </location>
</feature>
<dbReference type="GO" id="GO:0140911">
    <property type="term" value="F:pore-forming activity"/>
    <property type="evidence" value="ECO:0007669"/>
    <property type="project" value="InterPro"/>
</dbReference>
<keyword evidence="6 8" id="KW-0472">Membrane</keyword>
<feature type="binding site" evidence="7">
    <location>
        <position position="190"/>
    </location>
    <ligand>
        <name>Zn(2+)</name>
        <dbReference type="ChEBI" id="CHEBI:29105"/>
    </ligand>
</feature>
<evidence type="ECO:0000256" key="2">
    <source>
        <dbReference type="ARBA" id="ARBA00008488"/>
    </source>
</evidence>
<sequence>MPKPLQKTQSSTEELFNSLTHAIAIPFGIYGFIYLWTNTQITSSIAYLGITLYSLSFILLFSASASYHIIKNPSLKKKLRILDHISIYYLIAGTYTPVVLIVLEESKGWLIFSLVWSIALLGTLMKLFFTGKFEKFSLALYLVMGWLVIIDINNLIEKASTTILLYLGLGGLFYTIGAYFYANHKIKSNHVIWHIFVLIAAVFHFIMIAKILTQL</sequence>
<evidence type="ECO:0000256" key="6">
    <source>
        <dbReference type="ARBA" id="ARBA00023136"/>
    </source>
</evidence>
<dbReference type="GO" id="GO:0046872">
    <property type="term" value="F:metal ion binding"/>
    <property type="evidence" value="ECO:0007669"/>
    <property type="project" value="UniProtKB-KW"/>
</dbReference>
<evidence type="ECO:0000256" key="5">
    <source>
        <dbReference type="ARBA" id="ARBA00022989"/>
    </source>
</evidence>
<evidence type="ECO:0000256" key="3">
    <source>
        <dbReference type="ARBA" id="ARBA00022475"/>
    </source>
</evidence>
<proteinExistence type="inferred from homology"/>
<dbReference type="InterPro" id="IPR004254">
    <property type="entry name" value="AdipoR/HlyIII-related"/>
</dbReference>
<keyword evidence="7" id="KW-0479">Metal-binding</keyword>
<feature type="transmembrane region" description="Helical" evidence="8">
    <location>
        <begin position="191"/>
        <end position="212"/>
    </location>
</feature>
<feature type="transmembrane region" description="Helical" evidence="8">
    <location>
        <begin position="45"/>
        <end position="69"/>
    </location>
</feature>
<evidence type="ECO:0000256" key="4">
    <source>
        <dbReference type="ARBA" id="ARBA00022692"/>
    </source>
</evidence>
<comment type="subcellular location">
    <subcellularLocation>
        <location evidence="1">Cell membrane</location>
        <topology evidence="1">Multi-pass membrane protein</topology>
    </subcellularLocation>
</comment>
<keyword evidence="4 8" id="KW-0812">Transmembrane</keyword>
<keyword evidence="10" id="KW-1185">Reference proteome</keyword>
<protein>
    <submittedName>
        <fullName evidence="9">Channel protein hemolysin III family subfamily YqfA</fullName>
    </submittedName>
</protein>
<reference evidence="9 10" key="1">
    <citation type="journal article" date="2014" name="Int. J. Syst. Evol. Microbiol.">
        <title>Complete genome sequence of Corynebacterium casei LMG S-19264T (=DSM 44701T), isolated from a smear-ripened cheese.</title>
        <authorList>
            <consortium name="US DOE Joint Genome Institute (JGI-PGF)"/>
            <person name="Walter F."/>
            <person name="Albersmeier A."/>
            <person name="Kalinowski J."/>
            <person name="Ruckert C."/>
        </authorList>
    </citation>
    <scope>NUCLEOTIDE SEQUENCE [LARGE SCALE GENOMIC DNA]</scope>
    <source>
        <strain evidence="9 10">CGMCC 1.12925</strain>
    </source>
</reference>
<evidence type="ECO:0000256" key="7">
    <source>
        <dbReference type="PIRSR" id="PIRSR604254-1"/>
    </source>
</evidence>
<name>A0A916ZXE5_9FLAO</name>
<evidence type="ECO:0000313" key="10">
    <source>
        <dbReference type="Proteomes" id="UP000599688"/>
    </source>
</evidence>
<dbReference type="Pfam" id="PF03006">
    <property type="entry name" value="HlyIII"/>
    <property type="match status" value="1"/>
</dbReference>
<feature type="transmembrane region" description="Helical" evidence="8">
    <location>
        <begin position="15"/>
        <end position="33"/>
    </location>
</feature>
<accession>A0A916ZXE5</accession>
<evidence type="ECO:0000256" key="8">
    <source>
        <dbReference type="SAM" id="Phobius"/>
    </source>
</evidence>
<gene>
    <name evidence="9" type="primary">yqfA</name>
    <name evidence="9" type="ORF">GCM10010831_18310</name>
</gene>
<feature type="transmembrane region" description="Helical" evidence="8">
    <location>
        <begin position="162"/>
        <end position="182"/>
    </location>
</feature>
<organism evidence="9 10">
    <name type="scientific">Psychroflexus salis</name>
    <dbReference type="NCBI Taxonomy" id="1526574"/>
    <lineage>
        <taxon>Bacteria</taxon>
        <taxon>Pseudomonadati</taxon>
        <taxon>Bacteroidota</taxon>
        <taxon>Flavobacteriia</taxon>
        <taxon>Flavobacteriales</taxon>
        <taxon>Flavobacteriaceae</taxon>
        <taxon>Psychroflexus</taxon>
    </lineage>
</organism>
<dbReference type="PANTHER" id="PTHR20855">
    <property type="entry name" value="ADIPOR/PROGESTIN RECEPTOR-RELATED"/>
    <property type="match status" value="1"/>
</dbReference>
<feature type="binding site" evidence="7">
    <location>
        <position position="68"/>
    </location>
    <ligand>
        <name>Zn(2+)</name>
        <dbReference type="ChEBI" id="CHEBI:29105"/>
    </ligand>
</feature>
<dbReference type="RefSeq" id="WP_188406546.1">
    <property type="nucleotide sequence ID" value="NZ_BMGL01000010.1"/>
</dbReference>
<comment type="caution">
    <text evidence="9">The sequence shown here is derived from an EMBL/GenBank/DDBJ whole genome shotgun (WGS) entry which is preliminary data.</text>
</comment>
<dbReference type="AlphaFoldDB" id="A0A916ZXE5"/>
<dbReference type="GO" id="GO:0005886">
    <property type="term" value="C:plasma membrane"/>
    <property type="evidence" value="ECO:0007669"/>
    <property type="project" value="UniProtKB-SubCell"/>
</dbReference>
<dbReference type="PANTHER" id="PTHR20855:SF3">
    <property type="entry name" value="LD03007P"/>
    <property type="match status" value="1"/>
</dbReference>
<feature type="binding site" evidence="7">
    <location>
        <position position="194"/>
    </location>
    <ligand>
        <name>Zn(2+)</name>
        <dbReference type="ChEBI" id="CHEBI:29105"/>
    </ligand>
</feature>
<keyword evidence="5 8" id="KW-1133">Transmembrane helix</keyword>
<dbReference type="NCBIfam" id="TIGR01065">
    <property type="entry name" value="hlyIII"/>
    <property type="match status" value="1"/>
</dbReference>
<feature type="transmembrane region" description="Helical" evidence="8">
    <location>
        <begin position="136"/>
        <end position="156"/>
    </location>
</feature>
<comment type="similarity">
    <text evidence="2">Belongs to the UPF0073 (Hly-III) family.</text>
</comment>
<keyword evidence="7" id="KW-0862">Zinc</keyword>
<evidence type="ECO:0000256" key="1">
    <source>
        <dbReference type="ARBA" id="ARBA00004651"/>
    </source>
</evidence>
<dbReference type="Proteomes" id="UP000599688">
    <property type="component" value="Unassembled WGS sequence"/>
</dbReference>
<feature type="transmembrane region" description="Helical" evidence="8">
    <location>
        <begin position="81"/>
        <end position="103"/>
    </location>
</feature>
<evidence type="ECO:0000313" key="9">
    <source>
        <dbReference type="EMBL" id="GGE17387.1"/>
    </source>
</evidence>
<dbReference type="InterPro" id="IPR005744">
    <property type="entry name" value="Hy-lIII"/>
</dbReference>
<keyword evidence="3" id="KW-1003">Cell membrane</keyword>
<dbReference type="EMBL" id="BMGL01000010">
    <property type="protein sequence ID" value="GGE17387.1"/>
    <property type="molecule type" value="Genomic_DNA"/>
</dbReference>